<reference evidence="3" key="1">
    <citation type="journal article" date="2019" name="Int. J. Syst. Evol. Microbiol.">
        <title>The Global Catalogue of Microorganisms (GCM) 10K type strain sequencing project: providing services to taxonomists for standard genome sequencing and annotation.</title>
        <authorList>
            <consortium name="The Broad Institute Genomics Platform"/>
            <consortium name="The Broad Institute Genome Sequencing Center for Infectious Disease"/>
            <person name="Wu L."/>
            <person name="Ma J."/>
        </authorList>
    </citation>
    <scope>NUCLEOTIDE SEQUENCE [LARGE SCALE GENOMIC DNA]</scope>
    <source>
        <strain evidence="3">JCM 18514</strain>
    </source>
</reference>
<comment type="caution">
    <text evidence="2">The sequence shown here is derived from an EMBL/GenBank/DDBJ whole genome shotgun (WGS) entry which is preliminary data.</text>
</comment>
<dbReference type="Proteomes" id="UP001500200">
    <property type="component" value="Unassembled WGS sequence"/>
</dbReference>
<organism evidence="2 3">
    <name type="scientific">Arthrobacter gyeryongensis</name>
    <dbReference type="NCBI Taxonomy" id="1650592"/>
    <lineage>
        <taxon>Bacteria</taxon>
        <taxon>Bacillati</taxon>
        <taxon>Actinomycetota</taxon>
        <taxon>Actinomycetes</taxon>
        <taxon>Micrococcales</taxon>
        <taxon>Micrococcaceae</taxon>
        <taxon>Arthrobacter</taxon>
    </lineage>
</organism>
<dbReference type="Pfam" id="PF08310">
    <property type="entry name" value="LGFP"/>
    <property type="match status" value="7"/>
</dbReference>
<evidence type="ECO:0000313" key="2">
    <source>
        <dbReference type="EMBL" id="GAA5189776.1"/>
    </source>
</evidence>
<evidence type="ECO:0000313" key="3">
    <source>
        <dbReference type="Proteomes" id="UP001500200"/>
    </source>
</evidence>
<accession>A0ABP9S177</accession>
<evidence type="ECO:0000256" key="1">
    <source>
        <dbReference type="SAM" id="SignalP"/>
    </source>
</evidence>
<dbReference type="EMBL" id="BAABKK010000004">
    <property type="protein sequence ID" value="GAA5189776.1"/>
    <property type="molecule type" value="Genomic_DNA"/>
</dbReference>
<name>A0ABP9S177_9MICC</name>
<dbReference type="InterPro" id="IPR013207">
    <property type="entry name" value="LGFP"/>
</dbReference>
<feature type="signal peptide" evidence="1">
    <location>
        <begin position="1"/>
        <end position="32"/>
    </location>
</feature>
<gene>
    <name evidence="2" type="ORF">GCM10023346_05250</name>
</gene>
<proteinExistence type="predicted"/>
<keyword evidence="1" id="KW-0732">Signal</keyword>
<feature type="chain" id="PRO_5046966320" description="LGFP repeat-containing protein" evidence="1">
    <location>
        <begin position="33"/>
        <end position="571"/>
    </location>
</feature>
<keyword evidence="3" id="KW-1185">Reference proteome</keyword>
<sequence length="571" mass="58515">MHVRMLKVRRVTVIGAAISAALLFTGNLPALATATAAASAVASSAQEASPVKTFNVRTVVGALVSPTGIIFTDNYGTAADSFTVPATAGVDYLLSGTVISAGTYPGTGTITLTAQAQSGYVLDPSAAASWTTTFTATSAPTAIDAKYEAFGGAAVLGSPIGLESSNGKDGGSHRDFSRGTIYWTTLTGAHVNSGAIRGAYAAHGWELGALGYPTTDEIGGPRYGVYQSFQGGTIYWSPQTGARVNTGGIRSAYEAHAGLNGALGYPTTNEVVGLRGGGAYQSFEGGTIYWSPATGAQVNAGAIRSVYGAQGWENGSLGYPTTDEIGGLRDGGAYQSFQGGTIYWSPSTGAHVNTGAIRSTYAAQGWENGSLGYPTTEEVRGLRDGGTYQSFQGGTIYWSPPTGAHENTGAIRSTYAAQGWENGSLGYPTTDEVGGLRDGGVYQSFQGGTIYWSPPTGAHENTGAIRSAYAAQGWENGYLGYPTGDEYSMGSGVAQDFQGGRITWTAAGGSVFDGASDPSQPGSPTVGGLIIPGAFCPDSALWTSAPASNGRYYICGGNGADANGHYHWNAQ</sequence>
<protein>
    <recommendedName>
        <fullName evidence="4">LGFP repeat-containing protein</fullName>
    </recommendedName>
</protein>
<evidence type="ECO:0008006" key="4">
    <source>
        <dbReference type="Google" id="ProtNLM"/>
    </source>
</evidence>